<evidence type="ECO:0000256" key="1">
    <source>
        <dbReference type="SAM" id="MobiDB-lite"/>
    </source>
</evidence>
<proteinExistence type="predicted"/>
<comment type="caution">
    <text evidence="2">The sequence shown here is derived from an EMBL/GenBank/DDBJ whole genome shotgun (WGS) entry which is preliminary data.</text>
</comment>
<evidence type="ECO:0000313" key="3">
    <source>
        <dbReference type="Proteomes" id="UP000436088"/>
    </source>
</evidence>
<reference evidence="2" key="1">
    <citation type="submission" date="2019-09" db="EMBL/GenBank/DDBJ databases">
        <title>Draft genome information of white flower Hibiscus syriacus.</title>
        <authorList>
            <person name="Kim Y.-M."/>
        </authorList>
    </citation>
    <scope>NUCLEOTIDE SEQUENCE [LARGE SCALE GENOMIC DNA]</scope>
    <source>
        <strain evidence="2">YM2019G1</strain>
    </source>
</reference>
<feature type="compositionally biased region" description="Polar residues" evidence="1">
    <location>
        <begin position="65"/>
        <end position="84"/>
    </location>
</feature>
<dbReference type="EMBL" id="VEPZ02001720">
    <property type="protein sequence ID" value="KAE8661700.1"/>
    <property type="molecule type" value="Genomic_DNA"/>
</dbReference>
<accession>A0A6A2X0J9</accession>
<gene>
    <name evidence="2" type="ORF">F3Y22_tig00113725pilonHSYRG01908</name>
</gene>
<protein>
    <submittedName>
        <fullName evidence="2">Uncharacterized protein</fullName>
    </submittedName>
</protein>
<organism evidence="2 3">
    <name type="scientific">Hibiscus syriacus</name>
    <name type="common">Rose of Sharon</name>
    <dbReference type="NCBI Taxonomy" id="106335"/>
    <lineage>
        <taxon>Eukaryota</taxon>
        <taxon>Viridiplantae</taxon>
        <taxon>Streptophyta</taxon>
        <taxon>Embryophyta</taxon>
        <taxon>Tracheophyta</taxon>
        <taxon>Spermatophyta</taxon>
        <taxon>Magnoliopsida</taxon>
        <taxon>eudicotyledons</taxon>
        <taxon>Gunneridae</taxon>
        <taxon>Pentapetalae</taxon>
        <taxon>rosids</taxon>
        <taxon>malvids</taxon>
        <taxon>Malvales</taxon>
        <taxon>Malvaceae</taxon>
        <taxon>Malvoideae</taxon>
        <taxon>Hibiscus</taxon>
    </lineage>
</organism>
<evidence type="ECO:0000313" key="2">
    <source>
        <dbReference type="EMBL" id="KAE8661700.1"/>
    </source>
</evidence>
<dbReference type="Proteomes" id="UP000436088">
    <property type="component" value="Unassembled WGS sequence"/>
</dbReference>
<keyword evidence="3" id="KW-1185">Reference proteome</keyword>
<sequence length="159" mass="17432">MLIRSVSEAGIKDCPGYGESELKDKLIEDKELETTQTEEHIVDAQKISENEITEKKIVCEDKTAENPSPTSLVMPTQEESSLKLSQAGPEGTKGSSNQISSELEPIEKKEITSSVVLIDLHDKVAESSQKAEVEDVKVVYPKEAYISNGGDEQTPLAKR</sequence>
<name>A0A6A2X0J9_HIBSY</name>
<feature type="region of interest" description="Disordered" evidence="1">
    <location>
        <begin position="59"/>
        <end position="106"/>
    </location>
</feature>
<dbReference type="AlphaFoldDB" id="A0A6A2X0J9"/>